<evidence type="ECO:0000313" key="2">
    <source>
        <dbReference type="EMBL" id="MBB1485134.1"/>
    </source>
</evidence>
<proteinExistence type="predicted"/>
<reference evidence="2 3" key="1">
    <citation type="submission" date="2020-08" db="EMBL/GenBank/DDBJ databases">
        <title>Oceanospirillum sp. nov. isolated from marine sediment.</title>
        <authorList>
            <person name="Ji X."/>
        </authorList>
    </citation>
    <scope>NUCLEOTIDE SEQUENCE [LARGE SCALE GENOMIC DNA]</scope>
    <source>
        <strain evidence="2 3">D5</strain>
    </source>
</reference>
<dbReference type="AlphaFoldDB" id="A0A839IK90"/>
<dbReference type="RefSeq" id="WP_182806890.1">
    <property type="nucleotide sequence ID" value="NZ_JACJFM010000001.1"/>
</dbReference>
<evidence type="ECO:0000256" key="1">
    <source>
        <dbReference type="SAM" id="SignalP"/>
    </source>
</evidence>
<feature type="chain" id="PRO_5032548848" evidence="1">
    <location>
        <begin position="33"/>
        <end position="275"/>
    </location>
</feature>
<sequence length="275" mass="31677">MFHKLNRFLPVRSISALLLAAVTAGTTLSVQAAPLRFKVGYPVDAHPPYYMDSGTQIPAKDPGFAVEILQAVGKQVKEVKFSLVRCQFDDCLQQIKTGKLDGLFNVPYREKWLFTGKYPFSKAKVDPRQKIYREEYFLYRVKDTQVATNGRRIYGIRNQSVIVAGVHSAVDEQLKEEKYPLLRKANTTEALQALLQRESPAAVLVGNYVETLARKHPELAELIRRSHEPMMTEDYYLMLSRQFYAKKPWLAEIIWDKQTEFIQSNGPRLEEKYIQ</sequence>
<dbReference type="Proteomes" id="UP000565262">
    <property type="component" value="Unassembled WGS sequence"/>
</dbReference>
<comment type="caution">
    <text evidence="2">The sequence shown here is derived from an EMBL/GenBank/DDBJ whole genome shotgun (WGS) entry which is preliminary data.</text>
</comment>
<keyword evidence="1" id="KW-0732">Signal</keyword>
<protein>
    <submittedName>
        <fullName evidence="2">Transporter substrate-binding domain-containing protein</fullName>
    </submittedName>
</protein>
<evidence type="ECO:0000313" key="3">
    <source>
        <dbReference type="Proteomes" id="UP000565262"/>
    </source>
</evidence>
<dbReference type="Gene3D" id="3.40.190.10">
    <property type="entry name" value="Periplasmic binding protein-like II"/>
    <property type="match status" value="2"/>
</dbReference>
<feature type="signal peptide" evidence="1">
    <location>
        <begin position="1"/>
        <end position="32"/>
    </location>
</feature>
<keyword evidence="3" id="KW-1185">Reference proteome</keyword>
<dbReference type="SUPFAM" id="SSF53850">
    <property type="entry name" value="Periplasmic binding protein-like II"/>
    <property type="match status" value="1"/>
</dbReference>
<dbReference type="EMBL" id="JACJFM010000001">
    <property type="protein sequence ID" value="MBB1485134.1"/>
    <property type="molecule type" value="Genomic_DNA"/>
</dbReference>
<organism evidence="2 3">
    <name type="scientific">Oceanospirillum sediminis</name>
    <dbReference type="NCBI Taxonomy" id="2760088"/>
    <lineage>
        <taxon>Bacteria</taxon>
        <taxon>Pseudomonadati</taxon>
        <taxon>Pseudomonadota</taxon>
        <taxon>Gammaproteobacteria</taxon>
        <taxon>Oceanospirillales</taxon>
        <taxon>Oceanospirillaceae</taxon>
        <taxon>Oceanospirillum</taxon>
    </lineage>
</organism>
<accession>A0A839IK90</accession>
<gene>
    <name evidence="2" type="ORF">H4O21_00685</name>
</gene>
<name>A0A839IK90_9GAMM</name>